<dbReference type="AlphaFoldDB" id="A0A931HYJ1"/>
<evidence type="ECO:0000313" key="2">
    <source>
        <dbReference type="EMBL" id="MBH0237002.1"/>
    </source>
</evidence>
<reference evidence="2" key="1">
    <citation type="submission" date="2020-12" db="EMBL/GenBank/DDBJ databases">
        <title>Methylobrevis albus sp. nov., isolated from fresh water lack sediment.</title>
        <authorList>
            <person name="Zou Q."/>
        </authorList>
    </citation>
    <scope>NUCLEOTIDE SEQUENCE</scope>
    <source>
        <strain evidence="2">L22</strain>
    </source>
</reference>
<dbReference type="InterPro" id="IPR053803">
    <property type="entry name" value="DUF6949"/>
</dbReference>
<name>A0A931HYJ1_9HYPH</name>
<dbReference type="RefSeq" id="WP_197310081.1">
    <property type="nucleotide sequence ID" value="NZ_JADZLT010000040.1"/>
</dbReference>
<evidence type="ECO:0000313" key="3">
    <source>
        <dbReference type="Proteomes" id="UP000631694"/>
    </source>
</evidence>
<feature type="transmembrane region" description="Helical" evidence="1">
    <location>
        <begin position="7"/>
        <end position="29"/>
    </location>
</feature>
<gene>
    <name evidence="2" type="ORF">I5731_04125</name>
</gene>
<keyword evidence="1" id="KW-1133">Transmembrane helix</keyword>
<feature type="transmembrane region" description="Helical" evidence="1">
    <location>
        <begin position="78"/>
        <end position="104"/>
    </location>
</feature>
<keyword evidence="1" id="KW-0812">Transmembrane</keyword>
<keyword evidence="3" id="KW-1185">Reference proteome</keyword>
<organism evidence="2 3">
    <name type="scientific">Methylobrevis albus</name>
    <dbReference type="NCBI Taxonomy" id="2793297"/>
    <lineage>
        <taxon>Bacteria</taxon>
        <taxon>Pseudomonadati</taxon>
        <taxon>Pseudomonadota</taxon>
        <taxon>Alphaproteobacteria</taxon>
        <taxon>Hyphomicrobiales</taxon>
        <taxon>Pleomorphomonadaceae</taxon>
        <taxon>Methylobrevis</taxon>
    </lineage>
</organism>
<proteinExistence type="predicted"/>
<accession>A0A931HYJ1</accession>
<evidence type="ECO:0000256" key="1">
    <source>
        <dbReference type="SAM" id="Phobius"/>
    </source>
</evidence>
<dbReference type="Pfam" id="PF22258">
    <property type="entry name" value="DUF6949"/>
    <property type="match status" value="1"/>
</dbReference>
<dbReference type="Proteomes" id="UP000631694">
    <property type="component" value="Unassembled WGS sequence"/>
</dbReference>
<sequence>MLGEIAIAGYIIAAGFVAAGVIASFYQLVTAQPARFDFSGGGFASGLATIVICMFAGPVILMRNALRGRRIERRPLGWLLATLAIASGWSLCSGVVVMEFALAIRASLV</sequence>
<dbReference type="EMBL" id="JADZLT010000040">
    <property type="protein sequence ID" value="MBH0237002.1"/>
    <property type="molecule type" value="Genomic_DNA"/>
</dbReference>
<keyword evidence="1" id="KW-0472">Membrane</keyword>
<feature type="transmembrane region" description="Helical" evidence="1">
    <location>
        <begin position="41"/>
        <end position="66"/>
    </location>
</feature>
<comment type="caution">
    <text evidence="2">The sequence shown here is derived from an EMBL/GenBank/DDBJ whole genome shotgun (WGS) entry which is preliminary data.</text>
</comment>
<protein>
    <submittedName>
        <fullName evidence="2">Uncharacterized protein</fullName>
    </submittedName>
</protein>